<sequence length="93" mass="10557">MQGFEGSMIILLRVFVGSELHTHFRVLRERQQERQKVGNKRENPVGLPCAKDIVPLFSSPIGIHTCYMLLAACCSLELNLQLHTTITARQCMM</sequence>
<proteinExistence type="predicted"/>
<organism evidence="1 2">
    <name type="scientific">Aspergillus neoniger (strain CBS 115656)</name>
    <dbReference type="NCBI Taxonomy" id="1448310"/>
    <lineage>
        <taxon>Eukaryota</taxon>
        <taxon>Fungi</taxon>
        <taxon>Dikarya</taxon>
        <taxon>Ascomycota</taxon>
        <taxon>Pezizomycotina</taxon>
        <taxon>Eurotiomycetes</taxon>
        <taxon>Eurotiomycetidae</taxon>
        <taxon>Eurotiales</taxon>
        <taxon>Aspergillaceae</taxon>
        <taxon>Aspergillus</taxon>
        <taxon>Aspergillus subgen. Circumdati</taxon>
    </lineage>
</organism>
<dbReference type="AlphaFoldDB" id="A0A318YFL0"/>
<dbReference type="GeneID" id="37120540"/>
<dbReference type="Proteomes" id="UP000247647">
    <property type="component" value="Unassembled WGS sequence"/>
</dbReference>
<gene>
    <name evidence="1" type="ORF">BO87DRAFT_136814</name>
</gene>
<accession>A0A318YFL0</accession>
<reference evidence="1" key="1">
    <citation type="submission" date="2016-12" db="EMBL/GenBank/DDBJ databases">
        <title>The genomes of Aspergillus section Nigri reveals drivers in fungal speciation.</title>
        <authorList>
            <consortium name="DOE Joint Genome Institute"/>
            <person name="Vesth T.C."/>
            <person name="Nybo J."/>
            <person name="Theobald S."/>
            <person name="Brandl J."/>
            <person name="Frisvad J.C."/>
            <person name="Nielsen K.F."/>
            <person name="Lyhne E.K."/>
            <person name="Kogle M.E."/>
            <person name="Kuo A."/>
            <person name="Riley R."/>
            <person name="Clum A."/>
            <person name="Nolan M."/>
            <person name="Lipzen A."/>
            <person name="Salamov A."/>
            <person name="Henrissat B."/>
            <person name="Wiebenga A."/>
            <person name="De Vries R.P."/>
            <person name="Grigoriev I.V."/>
            <person name="Mortensen U.H."/>
            <person name="Andersen M.R."/>
            <person name="Baker S.E."/>
        </authorList>
    </citation>
    <scope>NUCLEOTIDE SEQUENCE [LARGE SCALE GENOMIC DNA]</scope>
    <source>
        <strain evidence="1">CBS 115656</strain>
    </source>
</reference>
<evidence type="ECO:0000313" key="1">
    <source>
        <dbReference type="EMBL" id="PYH31253.1"/>
    </source>
</evidence>
<protein>
    <submittedName>
        <fullName evidence="1">Uncharacterized protein</fullName>
    </submittedName>
</protein>
<keyword evidence="2" id="KW-1185">Reference proteome</keyword>
<name>A0A318YFL0_ASPNB</name>
<evidence type="ECO:0000313" key="2">
    <source>
        <dbReference type="Proteomes" id="UP000247647"/>
    </source>
</evidence>
<dbReference type="EMBL" id="KZ821474">
    <property type="protein sequence ID" value="PYH31253.1"/>
    <property type="molecule type" value="Genomic_DNA"/>
</dbReference>
<dbReference type="RefSeq" id="XP_025476731.1">
    <property type="nucleotide sequence ID" value="XM_025618084.1"/>
</dbReference>